<comment type="caution">
    <text evidence="2">The sequence shown here is derived from an EMBL/GenBank/DDBJ whole genome shotgun (WGS) entry which is preliminary data.</text>
</comment>
<dbReference type="Proteomes" id="UP001497497">
    <property type="component" value="Unassembled WGS sequence"/>
</dbReference>
<name>A0AAV2HWT4_LYMST</name>
<feature type="compositionally biased region" description="Polar residues" evidence="1">
    <location>
        <begin position="279"/>
        <end position="289"/>
    </location>
</feature>
<accession>A0AAV2HWT4</accession>
<organism evidence="2 3">
    <name type="scientific">Lymnaea stagnalis</name>
    <name type="common">Great pond snail</name>
    <name type="synonym">Helix stagnalis</name>
    <dbReference type="NCBI Taxonomy" id="6523"/>
    <lineage>
        <taxon>Eukaryota</taxon>
        <taxon>Metazoa</taxon>
        <taxon>Spiralia</taxon>
        <taxon>Lophotrochozoa</taxon>
        <taxon>Mollusca</taxon>
        <taxon>Gastropoda</taxon>
        <taxon>Heterobranchia</taxon>
        <taxon>Euthyneura</taxon>
        <taxon>Panpulmonata</taxon>
        <taxon>Hygrophila</taxon>
        <taxon>Lymnaeoidea</taxon>
        <taxon>Lymnaeidae</taxon>
        <taxon>Lymnaea</taxon>
    </lineage>
</organism>
<feature type="compositionally biased region" description="Polar residues" evidence="1">
    <location>
        <begin position="260"/>
        <end position="270"/>
    </location>
</feature>
<evidence type="ECO:0000256" key="1">
    <source>
        <dbReference type="SAM" id="MobiDB-lite"/>
    </source>
</evidence>
<sequence>GGGSSSTCQVVAKSTGERGLAPYHINRGNGKFVNTRSYATLTTNLSAEPGHSDFKSRRDRQDFTTLHDWNSSYLYKAGEEILHQRQGVGADSGSSSRRVAEIQDDVGSIRNGFSTDTHALRSAEINSQMGILLPMDDGQAVGTNNNSDADVPDGYVFRGKHDFLKGGSVKVDADDGQPEDVDVGQPGVCKLNGCDILSSDPGVLTADPGMFCAHIPPTIPRVHLKRPKTDLVLSAFAGDTHASPGDQTPQNSDGGMLTPPVTSLGHQASPLSPAHRLSAPNQTADTSQGPCPATVPFSSYSSRHVPRFGRQLSKRKSDTIESQIPQRIVEENEADSDEDDDDDDYHSLGKASDPCTPTSPKSRRLDNFDPYQIFEVSTSFVYKS</sequence>
<protein>
    <submittedName>
        <fullName evidence="2">Uncharacterized protein</fullName>
    </submittedName>
</protein>
<reference evidence="2 3" key="1">
    <citation type="submission" date="2024-04" db="EMBL/GenBank/DDBJ databases">
        <authorList>
            <consortium name="Genoscope - CEA"/>
            <person name="William W."/>
        </authorList>
    </citation>
    <scope>NUCLEOTIDE SEQUENCE [LARGE SCALE GENOMIC DNA]</scope>
</reference>
<feature type="region of interest" description="Disordered" evidence="1">
    <location>
        <begin position="238"/>
        <end position="368"/>
    </location>
</feature>
<evidence type="ECO:0000313" key="2">
    <source>
        <dbReference type="EMBL" id="CAL1538246.1"/>
    </source>
</evidence>
<keyword evidence="3" id="KW-1185">Reference proteome</keyword>
<proteinExistence type="predicted"/>
<dbReference type="EMBL" id="CAXITT010000291">
    <property type="protein sequence ID" value="CAL1538246.1"/>
    <property type="molecule type" value="Genomic_DNA"/>
</dbReference>
<feature type="non-terminal residue" evidence="2">
    <location>
        <position position="1"/>
    </location>
</feature>
<dbReference type="AlphaFoldDB" id="A0AAV2HWT4"/>
<feature type="compositionally biased region" description="Acidic residues" evidence="1">
    <location>
        <begin position="331"/>
        <end position="344"/>
    </location>
</feature>
<gene>
    <name evidence="2" type="ORF">GSLYS_00012067001</name>
</gene>
<evidence type="ECO:0000313" key="3">
    <source>
        <dbReference type="Proteomes" id="UP001497497"/>
    </source>
</evidence>